<dbReference type="InterPro" id="IPR050679">
    <property type="entry name" value="Bact_HTH_transcr_reg"/>
</dbReference>
<dbReference type="Pfam" id="PF07702">
    <property type="entry name" value="UTRA"/>
    <property type="match status" value="1"/>
</dbReference>
<evidence type="ECO:0000256" key="1">
    <source>
        <dbReference type="ARBA" id="ARBA00023015"/>
    </source>
</evidence>
<dbReference type="RefSeq" id="WP_347436920.1">
    <property type="nucleotide sequence ID" value="NZ_CP089291.1"/>
</dbReference>
<dbReference type="CDD" id="cd07377">
    <property type="entry name" value="WHTH_GntR"/>
    <property type="match status" value="1"/>
</dbReference>
<dbReference type="Gene3D" id="1.10.10.10">
    <property type="entry name" value="Winged helix-like DNA-binding domain superfamily/Winged helix DNA-binding domain"/>
    <property type="match status" value="1"/>
</dbReference>
<dbReference type="SMART" id="SM00866">
    <property type="entry name" value="UTRA"/>
    <property type="match status" value="1"/>
</dbReference>
<dbReference type="InterPro" id="IPR000524">
    <property type="entry name" value="Tscrpt_reg_HTH_GntR"/>
</dbReference>
<protein>
    <recommendedName>
        <fullName evidence="4">Trehalose operon repressor</fullName>
    </recommendedName>
</protein>
<keyword evidence="2" id="KW-0238">DNA-binding</keyword>
<dbReference type="Gene3D" id="3.40.1410.10">
    <property type="entry name" value="Chorismate lyase-like"/>
    <property type="match status" value="1"/>
</dbReference>
<dbReference type="InterPro" id="IPR028978">
    <property type="entry name" value="Chorismate_lyase_/UTRA_dom_sf"/>
</dbReference>
<dbReference type="Proteomes" id="UP000830167">
    <property type="component" value="Chromosome"/>
</dbReference>
<name>A0ABY4CM27_9BACL</name>
<proteinExistence type="predicted"/>
<accession>A0ABY4CM27</accession>
<keyword evidence="1" id="KW-0805">Transcription regulation</keyword>
<dbReference type="Pfam" id="PF00392">
    <property type="entry name" value="GntR"/>
    <property type="match status" value="1"/>
</dbReference>
<dbReference type="SMART" id="SM00345">
    <property type="entry name" value="HTH_GNTR"/>
    <property type="match status" value="1"/>
</dbReference>
<evidence type="ECO:0000256" key="3">
    <source>
        <dbReference type="ARBA" id="ARBA00023163"/>
    </source>
</evidence>
<dbReference type="InterPro" id="IPR036388">
    <property type="entry name" value="WH-like_DNA-bd_sf"/>
</dbReference>
<evidence type="ECO:0000313" key="7">
    <source>
        <dbReference type="Proteomes" id="UP000830167"/>
    </source>
</evidence>
<dbReference type="InterPro" id="IPR011663">
    <property type="entry name" value="UTRA"/>
</dbReference>
<reference evidence="6" key="1">
    <citation type="submission" date="2021-12" db="EMBL/GenBank/DDBJ databases">
        <title>Alicyclobacillaceae gen. nov., sp. nov., isolated from chalcocite enrichment system.</title>
        <authorList>
            <person name="Jiang Z."/>
        </authorList>
    </citation>
    <scope>NUCLEOTIDE SEQUENCE</scope>
    <source>
        <strain evidence="6">MYW30-H2</strain>
    </source>
</reference>
<dbReference type="PRINTS" id="PR00035">
    <property type="entry name" value="HTHGNTR"/>
</dbReference>
<dbReference type="NCBIfam" id="TIGR02404">
    <property type="entry name" value="trehalos_R_Bsub"/>
    <property type="match status" value="1"/>
</dbReference>
<dbReference type="SUPFAM" id="SSF64288">
    <property type="entry name" value="Chorismate lyase-like"/>
    <property type="match status" value="1"/>
</dbReference>
<dbReference type="PANTHER" id="PTHR44846">
    <property type="entry name" value="MANNOSYL-D-GLYCERATE TRANSPORT/METABOLISM SYSTEM REPRESSOR MNGR-RELATED"/>
    <property type="match status" value="1"/>
</dbReference>
<dbReference type="InterPro" id="IPR012770">
    <property type="entry name" value="TreR"/>
</dbReference>
<dbReference type="PANTHER" id="PTHR44846:SF12">
    <property type="entry name" value="HTH-TYPE TRANSCRIPTIONAL REGULATOR TRER"/>
    <property type="match status" value="1"/>
</dbReference>
<dbReference type="PROSITE" id="PS50949">
    <property type="entry name" value="HTH_GNTR"/>
    <property type="match status" value="1"/>
</dbReference>
<dbReference type="EMBL" id="CP089291">
    <property type="protein sequence ID" value="UOF90228.1"/>
    <property type="molecule type" value="Genomic_DNA"/>
</dbReference>
<evidence type="ECO:0000256" key="2">
    <source>
        <dbReference type="ARBA" id="ARBA00023125"/>
    </source>
</evidence>
<feature type="domain" description="HTH gntR-type" evidence="5">
    <location>
        <begin position="7"/>
        <end position="75"/>
    </location>
</feature>
<gene>
    <name evidence="6" type="primary">treR</name>
    <name evidence="6" type="ORF">LSG31_20595</name>
</gene>
<evidence type="ECO:0000256" key="4">
    <source>
        <dbReference type="NCBIfam" id="TIGR02404"/>
    </source>
</evidence>
<keyword evidence="3" id="KW-0804">Transcription</keyword>
<evidence type="ECO:0000313" key="6">
    <source>
        <dbReference type="EMBL" id="UOF90228.1"/>
    </source>
</evidence>
<evidence type="ECO:0000259" key="5">
    <source>
        <dbReference type="PROSITE" id="PS50949"/>
    </source>
</evidence>
<keyword evidence="7" id="KW-1185">Reference proteome</keyword>
<dbReference type="InterPro" id="IPR036390">
    <property type="entry name" value="WH_DNA-bd_sf"/>
</dbReference>
<dbReference type="SUPFAM" id="SSF46785">
    <property type="entry name" value="Winged helix' DNA-binding domain"/>
    <property type="match status" value="1"/>
</dbReference>
<sequence length="250" mass="29453">MKSKSNHTKSFMIYEELVEKIQNGTYQPNTKLPTEHEFMQQYEVARGTIREALQMLYQNGYIQKIQGKGSVVLDIRRKYNFPITELVSFKQIAKAMGGTSRTILQELSLIKPDAFIQTELNVSTAAEIWKVVRTREIDGEKIILDVDYFNKQYITFLTKEICEDSIYEYIENELQLSIGFAKKEILVEEPTEMDRTYLDLEGFPNVVVVKNHVYLEDITLFQYTESRHRPDKFRFVDFARRFANYSYPNM</sequence>
<organism evidence="6 7">
    <name type="scientific">Fodinisporobacter ferrooxydans</name>
    <dbReference type="NCBI Taxonomy" id="2901836"/>
    <lineage>
        <taxon>Bacteria</taxon>
        <taxon>Bacillati</taxon>
        <taxon>Bacillota</taxon>
        <taxon>Bacilli</taxon>
        <taxon>Bacillales</taxon>
        <taxon>Alicyclobacillaceae</taxon>
        <taxon>Fodinisporobacter</taxon>
    </lineage>
</organism>